<evidence type="ECO:0000313" key="4">
    <source>
        <dbReference type="Proteomes" id="UP000248066"/>
    </source>
</evidence>
<dbReference type="Gene3D" id="3.30.310.160">
    <property type="entry name" value="YycH protein, domain 2"/>
    <property type="match status" value="1"/>
</dbReference>
<dbReference type="InterPro" id="IPR009996">
    <property type="entry name" value="YycH"/>
</dbReference>
<dbReference type="InterPro" id="IPR042274">
    <property type="entry name" value="YycH/YycI_2"/>
</dbReference>
<dbReference type="Proteomes" id="UP000248066">
    <property type="component" value="Unassembled WGS sequence"/>
</dbReference>
<feature type="domain" description="Regulatory protein YycH" evidence="2">
    <location>
        <begin position="4"/>
        <end position="442"/>
    </location>
</feature>
<reference evidence="3 4" key="1">
    <citation type="submission" date="2017-10" db="EMBL/GenBank/DDBJ databases">
        <title>Bacillus sp. nov., a halophilic bacterium isolated from a Yangshapao Lake.</title>
        <authorList>
            <person name="Wang H."/>
        </authorList>
    </citation>
    <scope>NUCLEOTIDE SEQUENCE [LARGE SCALE GENOMIC DNA]</scope>
    <source>
        <strain evidence="3 4">YSP-3</strain>
    </source>
</reference>
<dbReference type="AlphaFoldDB" id="A0A2W0H4Z5"/>
<dbReference type="RefSeq" id="WP_110521502.1">
    <property type="nucleotide sequence ID" value="NZ_PDOF01000003.1"/>
</dbReference>
<keyword evidence="4" id="KW-1185">Reference proteome</keyword>
<protein>
    <recommendedName>
        <fullName evidence="2">Regulatory protein YycH domain-containing protein</fullName>
    </recommendedName>
</protein>
<evidence type="ECO:0000256" key="1">
    <source>
        <dbReference type="SAM" id="MobiDB-lite"/>
    </source>
</evidence>
<evidence type="ECO:0000313" key="3">
    <source>
        <dbReference type="EMBL" id="PYZ96227.1"/>
    </source>
</evidence>
<accession>A0A2W0H4Z5</accession>
<comment type="caution">
    <text evidence="3">The sequence shown here is derived from an EMBL/GenBank/DDBJ whole genome shotgun (WGS) entry which is preliminary data.</text>
</comment>
<name>A0A2W0H4Z5_9BACI</name>
<evidence type="ECO:0000259" key="2">
    <source>
        <dbReference type="Pfam" id="PF07435"/>
    </source>
</evidence>
<sequence>MIIEHIKTACLWVLILSSVTLTYSLWTYQPEYSTLGSAEPIETPEIGEERNASDILMPKSITVHDGTDRLWMEPGGDRYSSQMSSLRDISFGRPIAESRQNIPSMYKHEHALDFRFSTPIPARMMEQLFDFDLGEEESFPLENIDRIHLSANGDSDFDSEVVARFISYSEGEVRKAETGLSESGFRALYESESDALYAAEGEVFGNMRDGEYAYLPIEPPNMEEYTTHLNNSIRSEDYKQLLFSDPSTVLEYSTNVSNTSYQDGNRFLTFSRQGSGPDIMKFEYPVSGDPDESSRSMASASLNFLNSHGGFTDDFYLDDVTEYVNRDRAVYRLAMDETPVLGGSSRESLYYTKLVERSGEQITRYDRSLYRLDENYQEAGTMTSLESLDYVRNFIASAETIVDEDAGEIRIGYHMDSNTGALIIFSPSWFINVNGQWFTLEQLEDTEEEYQESGGDPEDGLEQS</sequence>
<organism evidence="3 4">
    <name type="scientific">Alteribacter lacisalsi</name>
    <dbReference type="NCBI Taxonomy" id="2045244"/>
    <lineage>
        <taxon>Bacteria</taxon>
        <taxon>Bacillati</taxon>
        <taxon>Bacillota</taxon>
        <taxon>Bacilli</taxon>
        <taxon>Bacillales</taxon>
        <taxon>Bacillaceae</taxon>
        <taxon>Alteribacter</taxon>
    </lineage>
</organism>
<feature type="region of interest" description="Disordered" evidence="1">
    <location>
        <begin position="445"/>
        <end position="464"/>
    </location>
</feature>
<dbReference type="Pfam" id="PF07435">
    <property type="entry name" value="YycH"/>
    <property type="match status" value="1"/>
</dbReference>
<dbReference type="CDD" id="cd15787">
    <property type="entry name" value="YycH_N"/>
    <property type="match status" value="1"/>
</dbReference>
<dbReference type="OrthoDB" id="2382185at2"/>
<dbReference type="EMBL" id="PDOF01000003">
    <property type="protein sequence ID" value="PYZ96227.1"/>
    <property type="molecule type" value="Genomic_DNA"/>
</dbReference>
<gene>
    <name evidence="3" type="ORF">CR205_17870</name>
</gene>
<proteinExistence type="predicted"/>